<evidence type="ECO:0000259" key="8">
    <source>
        <dbReference type="Pfam" id="PF00078"/>
    </source>
</evidence>
<evidence type="ECO:0000256" key="7">
    <source>
        <dbReference type="SAM" id="MobiDB-lite"/>
    </source>
</evidence>
<name>A0A6G0W8M0_APHCR</name>
<keyword evidence="11" id="KW-1185">Reference proteome</keyword>
<dbReference type="AlphaFoldDB" id="A0A6G0W8M0"/>
<evidence type="ECO:0000313" key="11">
    <source>
        <dbReference type="Proteomes" id="UP000478052"/>
    </source>
</evidence>
<evidence type="ECO:0000259" key="9">
    <source>
        <dbReference type="Pfam" id="PF17917"/>
    </source>
</evidence>
<dbReference type="GO" id="GO:0003964">
    <property type="term" value="F:RNA-directed DNA polymerase activity"/>
    <property type="evidence" value="ECO:0007669"/>
    <property type="project" value="UniProtKB-KW"/>
</dbReference>
<dbReference type="Gene3D" id="3.10.10.10">
    <property type="entry name" value="HIV Type 1 Reverse Transcriptase, subunit A, domain 1"/>
    <property type="match status" value="1"/>
</dbReference>
<proteinExistence type="predicted"/>
<dbReference type="InterPro" id="IPR043128">
    <property type="entry name" value="Rev_trsase/Diguanyl_cyclase"/>
</dbReference>
<keyword evidence="5" id="KW-0378">Hydrolase</keyword>
<reference evidence="10 11" key="1">
    <citation type="submission" date="2019-08" db="EMBL/GenBank/DDBJ databases">
        <title>Whole genome of Aphis craccivora.</title>
        <authorList>
            <person name="Voronova N.V."/>
            <person name="Shulinski R.S."/>
            <person name="Bandarenka Y.V."/>
            <person name="Zhorov D.G."/>
            <person name="Warner D."/>
        </authorList>
    </citation>
    <scope>NUCLEOTIDE SEQUENCE [LARGE SCALE GENOMIC DNA]</scope>
    <source>
        <strain evidence="10">180601</strain>
        <tissue evidence="10">Whole Body</tissue>
    </source>
</reference>
<protein>
    <submittedName>
        <fullName evidence="10">Integrase catalytic domain-containing protein</fullName>
    </submittedName>
</protein>
<dbReference type="PANTHER" id="PTHR37984">
    <property type="entry name" value="PROTEIN CBG26694"/>
    <property type="match status" value="1"/>
</dbReference>
<dbReference type="Pfam" id="PF00078">
    <property type="entry name" value="RVT_1"/>
    <property type="match status" value="1"/>
</dbReference>
<dbReference type="GO" id="GO:0016787">
    <property type="term" value="F:hydrolase activity"/>
    <property type="evidence" value="ECO:0007669"/>
    <property type="project" value="UniProtKB-KW"/>
</dbReference>
<dbReference type="OrthoDB" id="6627110at2759"/>
<accession>A0A6G0W8M0</accession>
<sequence>MGKWQQQDRINRQARNTQLQNVQKSQDTSNTKFNCNKCGRTHGFKECPAYGKTCNICSKINHFSVKCRNKKESSKQVNELNLEEGKERKVKVIVKNKDNEIETSFEVIEYDDLPILGLKDCIKMNYNLLQINEIKNDVEDGEIFIKNNIDVFTGLDKLKETLEAMCELKVIEKYEQPSEWQSNIIIVEKPDKSIRVCLDPREINKYIVLLDLKDGFYQCSLDDASQKYCCFSTPFGCFKFLRLPFGLTSAPEKFQELTSKHFIMIAGSTKEEHDATLKKVLKEARENNIKFNPKKVQFMKRKVEFLGFVFGSEGVEPDKDRITSILELKKPNDRKELQSFLSMINYLRGFIPNLSDLVTPFKVLFKKDISWEWGLIQQKSFAQSKEIFCSLPMLSNFNLKDTFEIQTDASERAIGCCIFQNNKPIHYASRCLSENEINYAQVEKEMVAIVFACTKFHYLIYGQDSIKVNTDHQPLVSIMKKEIHKIPNNRLRSRLLSRNYIKREVKGDELDNVVHTLDKVNVQFKNNKESEFVELTKKDEILDKVLEFTKKGWPKKCNSE</sequence>
<dbReference type="PANTHER" id="PTHR37984:SF9">
    <property type="entry name" value="INTEGRASE CATALYTIC DOMAIN-CONTAINING PROTEIN"/>
    <property type="match status" value="1"/>
</dbReference>
<keyword evidence="1" id="KW-0808">Transferase</keyword>
<keyword evidence="6" id="KW-0695">RNA-directed DNA polymerase</keyword>
<dbReference type="EMBL" id="VUJU01009053">
    <property type="protein sequence ID" value="KAF0722556.1"/>
    <property type="molecule type" value="Genomic_DNA"/>
</dbReference>
<feature type="domain" description="Reverse transcriptase" evidence="8">
    <location>
        <begin position="263"/>
        <end position="309"/>
    </location>
</feature>
<feature type="domain" description="Reverse transcriptase RNase H-like" evidence="9">
    <location>
        <begin position="399"/>
        <end position="483"/>
    </location>
</feature>
<dbReference type="CDD" id="cd01647">
    <property type="entry name" value="RT_LTR"/>
    <property type="match status" value="1"/>
</dbReference>
<keyword evidence="3" id="KW-0540">Nuclease</keyword>
<dbReference type="Gene3D" id="3.30.70.270">
    <property type="match status" value="2"/>
</dbReference>
<evidence type="ECO:0000256" key="6">
    <source>
        <dbReference type="ARBA" id="ARBA00022918"/>
    </source>
</evidence>
<feature type="non-terminal residue" evidence="10">
    <location>
        <position position="560"/>
    </location>
</feature>
<dbReference type="FunFam" id="3.10.10.10:FF:000003">
    <property type="entry name" value="Retrovirus-related Pol polyprotein from transposon 297-like Protein"/>
    <property type="match status" value="1"/>
</dbReference>
<dbReference type="SUPFAM" id="SSF56672">
    <property type="entry name" value="DNA/RNA polymerases"/>
    <property type="match status" value="1"/>
</dbReference>
<dbReference type="Proteomes" id="UP000478052">
    <property type="component" value="Unassembled WGS sequence"/>
</dbReference>
<dbReference type="InterPro" id="IPR050951">
    <property type="entry name" value="Retrovirus_Pol_polyprotein"/>
</dbReference>
<evidence type="ECO:0000256" key="1">
    <source>
        <dbReference type="ARBA" id="ARBA00022679"/>
    </source>
</evidence>
<evidence type="ECO:0000256" key="5">
    <source>
        <dbReference type="ARBA" id="ARBA00022801"/>
    </source>
</evidence>
<keyword evidence="2" id="KW-0548">Nucleotidyltransferase</keyword>
<dbReference type="InterPro" id="IPR043502">
    <property type="entry name" value="DNA/RNA_pol_sf"/>
</dbReference>
<dbReference type="CDD" id="cd09274">
    <property type="entry name" value="RNase_HI_RT_Ty3"/>
    <property type="match status" value="1"/>
</dbReference>
<evidence type="ECO:0000256" key="3">
    <source>
        <dbReference type="ARBA" id="ARBA00022722"/>
    </source>
</evidence>
<evidence type="ECO:0000313" key="10">
    <source>
        <dbReference type="EMBL" id="KAF0722556.1"/>
    </source>
</evidence>
<organism evidence="10 11">
    <name type="scientific">Aphis craccivora</name>
    <name type="common">Cowpea aphid</name>
    <dbReference type="NCBI Taxonomy" id="307492"/>
    <lineage>
        <taxon>Eukaryota</taxon>
        <taxon>Metazoa</taxon>
        <taxon>Ecdysozoa</taxon>
        <taxon>Arthropoda</taxon>
        <taxon>Hexapoda</taxon>
        <taxon>Insecta</taxon>
        <taxon>Pterygota</taxon>
        <taxon>Neoptera</taxon>
        <taxon>Paraneoptera</taxon>
        <taxon>Hemiptera</taxon>
        <taxon>Sternorrhyncha</taxon>
        <taxon>Aphidomorpha</taxon>
        <taxon>Aphidoidea</taxon>
        <taxon>Aphididae</taxon>
        <taxon>Aphidini</taxon>
        <taxon>Aphis</taxon>
        <taxon>Aphis</taxon>
    </lineage>
</organism>
<dbReference type="FunFam" id="3.30.70.270:FF:000063">
    <property type="entry name" value="Zinc knuckle domaincontaining protein"/>
    <property type="match status" value="1"/>
</dbReference>
<dbReference type="InterPro" id="IPR041373">
    <property type="entry name" value="RT_RNaseH"/>
</dbReference>
<dbReference type="InterPro" id="IPR000477">
    <property type="entry name" value="RT_dom"/>
</dbReference>
<dbReference type="GO" id="GO:0004519">
    <property type="term" value="F:endonuclease activity"/>
    <property type="evidence" value="ECO:0007669"/>
    <property type="project" value="UniProtKB-KW"/>
</dbReference>
<evidence type="ECO:0000256" key="2">
    <source>
        <dbReference type="ARBA" id="ARBA00022695"/>
    </source>
</evidence>
<keyword evidence="4" id="KW-0255">Endonuclease</keyword>
<comment type="caution">
    <text evidence="10">The sequence shown here is derived from an EMBL/GenBank/DDBJ whole genome shotgun (WGS) entry which is preliminary data.</text>
</comment>
<feature type="region of interest" description="Disordered" evidence="7">
    <location>
        <begin position="1"/>
        <end position="29"/>
    </location>
</feature>
<gene>
    <name evidence="10" type="ORF">FWK35_00025631</name>
</gene>
<dbReference type="Gene3D" id="4.10.60.10">
    <property type="entry name" value="Zinc finger, CCHC-type"/>
    <property type="match status" value="1"/>
</dbReference>
<evidence type="ECO:0000256" key="4">
    <source>
        <dbReference type="ARBA" id="ARBA00022759"/>
    </source>
</evidence>
<dbReference type="Pfam" id="PF17917">
    <property type="entry name" value="RT_RNaseH"/>
    <property type="match status" value="1"/>
</dbReference>